<evidence type="ECO:0000256" key="1">
    <source>
        <dbReference type="SAM" id="MobiDB-lite"/>
    </source>
</evidence>
<dbReference type="EMBL" id="FR823393">
    <property type="protein sequence ID" value="CBZ55923.1"/>
    <property type="molecule type" value="Genomic_DNA"/>
</dbReference>
<gene>
    <name evidence="3" type="ORF">BN1204_063490</name>
    <name evidence="2" type="ORF">NCLIV_063490</name>
</gene>
<dbReference type="SUPFAM" id="SSF47473">
    <property type="entry name" value="EF-hand"/>
    <property type="match status" value="1"/>
</dbReference>
<dbReference type="GeneID" id="13445146"/>
<organism evidence="2 4">
    <name type="scientific">Neospora caninum (strain Liverpool)</name>
    <dbReference type="NCBI Taxonomy" id="572307"/>
    <lineage>
        <taxon>Eukaryota</taxon>
        <taxon>Sar</taxon>
        <taxon>Alveolata</taxon>
        <taxon>Apicomplexa</taxon>
        <taxon>Conoidasida</taxon>
        <taxon>Coccidia</taxon>
        <taxon>Eucoccidiorida</taxon>
        <taxon>Eimeriorina</taxon>
        <taxon>Sarcocystidae</taxon>
        <taxon>Neospora</taxon>
    </lineage>
</organism>
<dbReference type="Proteomes" id="UP000007494">
    <property type="component" value="Chromosome XII"/>
</dbReference>
<reference evidence="4" key="3">
    <citation type="journal article" date="2012" name="PLoS Pathog.">
        <title>Comparative genomics of the apicomplexan parasites Toxoplasma gondii and Neospora caninum: Coccidia differing in host range and transmission strategy.</title>
        <authorList>
            <person name="Reid A.J."/>
            <person name="Vermont S.J."/>
            <person name="Cotton J.A."/>
            <person name="Harris D."/>
            <person name="Hill-Cawthorne G.A."/>
            <person name="Konen-Waisman S."/>
            <person name="Latham S.M."/>
            <person name="Mourier T."/>
            <person name="Norton R."/>
            <person name="Quail M.A."/>
            <person name="Sanders M."/>
            <person name="Shanmugam D."/>
            <person name="Sohal A."/>
            <person name="Wasmuth J.D."/>
            <person name="Brunk B."/>
            <person name="Grigg M.E."/>
            <person name="Howard J.C."/>
            <person name="Parkinson J."/>
            <person name="Roos D.S."/>
            <person name="Trees A.J."/>
            <person name="Berriman M."/>
            <person name="Pain A."/>
            <person name="Wastling J.M."/>
        </authorList>
    </citation>
    <scope>NUCLEOTIDE SEQUENCE [LARGE SCALE GENOMIC DNA]</scope>
    <source>
        <strain evidence="4">Liverpool</strain>
    </source>
</reference>
<dbReference type="RefSeq" id="XP_003885949.1">
    <property type="nucleotide sequence ID" value="XM_003885900.1"/>
</dbReference>
<name>F0VQC6_NEOCL</name>
<accession>F0VQC6</accession>
<dbReference type="EMBL" id="LN714487">
    <property type="protein sequence ID" value="CEL70666.1"/>
    <property type="molecule type" value="Genomic_DNA"/>
</dbReference>
<evidence type="ECO:0000313" key="3">
    <source>
        <dbReference type="EMBL" id="CEL70666.1"/>
    </source>
</evidence>
<feature type="region of interest" description="Disordered" evidence="1">
    <location>
        <begin position="144"/>
        <end position="164"/>
    </location>
</feature>
<dbReference type="InParanoid" id="F0VQC6"/>
<dbReference type="eggNOG" id="ENOG502SG6E">
    <property type="taxonomic scope" value="Eukaryota"/>
</dbReference>
<dbReference type="OMA" id="ICTTICA"/>
<dbReference type="VEuPathDB" id="ToxoDB:NCLIV_063490"/>
<sequence length="520" mass="57352">MAPPLAEQDCLPRGSGRGCLSGDSEATPSPQFSLENPHLLTAVCQVLKRIDKQGTGLTTAERFNAALSDMGVKYGTPEADMIMRYCQVTDDGYVIFKELMLATRPFPNVFEDHITESLASATNREQDRLVPLPRLASCQRDVARDGDDSLGVDSEQMGDDDHGVYTPELTDAIRRLYAQWDRSCLRDWQFKEAIQRLGVCVTPEFERLISTYGPSGSVAFSQVMQTLMMGDSGFLASCSLRRSRSRHPGDIPLPPVADRIPFYEPRRNPVTWSPPQPLRGVPVNPQDVRHLALNLPLAAGLQGRSSSERGAAATDGEDASSLPEKFHFLKKLVALYLADRLSATQLRKELVEVDVPITQELDALIRAHEADNSGQFTPFAVAVFRAAEESEIYRKEMRKVSAGADAEAHAARETPYVVVDKLTQVGELAHRVAETIPTQIDEGDIEASAQELREAGVKYPSETEMYTRETASKFEDDPKGIYVPSDYGAAQHATLALANRATAHHAYYGHGNIITWGKTY</sequence>
<feature type="region of interest" description="Disordered" evidence="1">
    <location>
        <begin position="1"/>
        <end position="32"/>
    </location>
</feature>
<dbReference type="FunCoup" id="F0VQC6">
    <property type="interactions" value="1"/>
</dbReference>
<dbReference type="Gene3D" id="1.10.238.10">
    <property type="entry name" value="EF-hand"/>
    <property type="match status" value="1"/>
</dbReference>
<dbReference type="AlphaFoldDB" id="F0VQC6"/>
<evidence type="ECO:0000313" key="2">
    <source>
        <dbReference type="EMBL" id="CBZ55923.1"/>
    </source>
</evidence>
<dbReference type="OrthoDB" id="330069at2759"/>
<evidence type="ECO:0000313" key="4">
    <source>
        <dbReference type="Proteomes" id="UP000007494"/>
    </source>
</evidence>
<protein>
    <submittedName>
        <fullName evidence="2">Uncharacterized protein</fullName>
    </submittedName>
</protein>
<reference evidence="2" key="2">
    <citation type="submission" date="2011-03" db="EMBL/GenBank/DDBJ databases">
        <title>Comparative genomics and transcriptomics of Neospora caninum and Toxoplasma gondii.</title>
        <authorList>
            <person name="Reid A.J."/>
            <person name="Sohal A."/>
            <person name="Harris D."/>
            <person name="Quail M."/>
            <person name="Sanders M."/>
            <person name="Berriman M."/>
            <person name="Wastling J.M."/>
            <person name="Pain A."/>
        </authorList>
    </citation>
    <scope>NUCLEOTIDE SEQUENCE</scope>
    <source>
        <strain evidence="2">Liverpool</strain>
    </source>
</reference>
<proteinExistence type="predicted"/>
<keyword evidence="4" id="KW-1185">Reference proteome</keyword>
<reference evidence="2" key="1">
    <citation type="submission" date="2011-02" db="EMBL/GenBank/DDBJ databases">
        <authorList>
            <person name="Aslett M."/>
        </authorList>
    </citation>
    <scope>NUCLEOTIDE SEQUENCE</scope>
    <source>
        <strain evidence="2">Liverpool</strain>
    </source>
</reference>
<dbReference type="InterPro" id="IPR011992">
    <property type="entry name" value="EF-hand-dom_pair"/>
</dbReference>
<reference evidence="3" key="4">
    <citation type="journal article" date="2015" name="PLoS ONE">
        <title>Comprehensive Evaluation of Toxoplasma gondii VEG and Neospora caninum LIV Genomes with Tachyzoite Stage Transcriptome and Proteome Defines Novel Transcript Features.</title>
        <authorList>
            <person name="Ramaprasad A."/>
            <person name="Mourier T."/>
            <person name="Naeem R."/>
            <person name="Malas T.B."/>
            <person name="Moussa E."/>
            <person name="Panigrahi A."/>
            <person name="Vermont S.J."/>
            <person name="Otto T.D."/>
            <person name="Wastling J."/>
            <person name="Pain A."/>
        </authorList>
    </citation>
    <scope>NUCLEOTIDE SEQUENCE</scope>
    <source>
        <strain evidence="3">Liverpool</strain>
    </source>
</reference>